<dbReference type="EMBL" id="BAABKX010000013">
    <property type="protein sequence ID" value="GAA5054176.1"/>
    <property type="molecule type" value="Genomic_DNA"/>
</dbReference>
<name>A0AAV3UJU6_9EURY</name>
<evidence type="ECO:0000313" key="2">
    <source>
        <dbReference type="Proteomes" id="UP001501729"/>
    </source>
</evidence>
<keyword evidence="2" id="KW-1185">Reference proteome</keyword>
<comment type="caution">
    <text evidence="1">The sequence shown here is derived from an EMBL/GenBank/DDBJ whole genome shotgun (WGS) entry which is preliminary data.</text>
</comment>
<gene>
    <name evidence="1" type="ORF">GCM10025751_32390</name>
</gene>
<accession>A0AAV3UJU6</accession>
<sequence length="73" mass="8189">MAHFNQNMVLVNTRVPLFELSWKFVTVSLDHLLQRGDCLDVGVAETVVFVSSSVENTQSAIVFFGVDHPILNR</sequence>
<dbReference type="AlphaFoldDB" id="A0AAV3UJU6"/>
<protein>
    <submittedName>
        <fullName evidence="1">Uncharacterized protein</fullName>
    </submittedName>
</protein>
<organism evidence="1 2">
    <name type="scientific">Haladaptatus pallidirubidus</name>
    <dbReference type="NCBI Taxonomy" id="1008152"/>
    <lineage>
        <taxon>Archaea</taxon>
        <taxon>Methanobacteriati</taxon>
        <taxon>Methanobacteriota</taxon>
        <taxon>Stenosarchaea group</taxon>
        <taxon>Halobacteria</taxon>
        <taxon>Halobacteriales</taxon>
        <taxon>Haladaptataceae</taxon>
        <taxon>Haladaptatus</taxon>
    </lineage>
</organism>
<dbReference type="Proteomes" id="UP001501729">
    <property type="component" value="Unassembled WGS sequence"/>
</dbReference>
<proteinExistence type="predicted"/>
<reference evidence="1 2" key="1">
    <citation type="journal article" date="2019" name="Int. J. Syst. Evol. Microbiol.">
        <title>The Global Catalogue of Microorganisms (GCM) 10K type strain sequencing project: providing services to taxonomists for standard genome sequencing and annotation.</title>
        <authorList>
            <consortium name="The Broad Institute Genomics Platform"/>
            <consortium name="The Broad Institute Genome Sequencing Center for Infectious Disease"/>
            <person name="Wu L."/>
            <person name="Ma J."/>
        </authorList>
    </citation>
    <scope>NUCLEOTIDE SEQUENCE [LARGE SCALE GENOMIC DNA]</scope>
    <source>
        <strain evidence="1 2">JCM 17504</strain>
    </source>
</reference>
<evidence type="ECO:0000313" key="1">
    <source>
        <dbReference type="EMBL" id="GAA5054176.1"/>
    </source>
</evidence>